<sequence>MSGSPTAGAALLLHGGTGGLTATEAEVYDAERTGVPGAAEAGDRLGAAVSLADLTGDGHPDLALGAEGENAGDGTVLTLRGGPDGAPVPESGTYYGPVALGLSTGSGPGVGGVLAH</sequence>
<name>A0ABV7SJ65_9ACTN</name>
<keyword evidence="5" id="KW-1185">Reference proteome</keyword>
<dbReference type="SUPFAM" id="SSF69318">
    <property type="entry name" value="Integrin alpha N-terminal domain"/>
    <property type="match status" value="1"/>
</dbReference>
<dbReference type="EMBL" id="JBHRWR010000022">
    <property type="protein sequence ID" value="MFC3577049.1"/>
    <property type="molecule type" value="Genomic_DNA"/>
</dbReference>
<dbReference type="Gene3D" id="2.130.10.130">
    <property type="entry name" value="Integrin alpha, N-terminal"/>
    <property type="match status" value="1"/>
</dbReference>
<evidence type="ECO:0000313" key="4">
    <source>
        <dbReference type="EMBL" id="MFC3577049.1"/>
    </source>
</evidence>
<accession>A0ABV7SJ65</accession>
<dbReference type="InterPro" id="IPR013517">
    <property type="entry name" value="FG-GAP"/>
</dbReference>
<dbReference type="InterPro" id="IPR013519">
    <property type="entry name" value="Int_alpha_beta-p"/>
</dbReference>
<proteinExistence type="predicted"/>
<reference evidence="5" key="1">
    <citation type="journal article" date="2019" name="Int. J. Syst. Evol. Microbiol.">
        <title>The Global Catalogue of Microorganisms (GCM) 10K type strain sequencing project: providing services to taxonomists for standard genome sequencing and annotation.</title>
        <authorList>
            <consortium name="The Broad Institute Genomics Platform"/>
            <consortium name="The Broad Institute Genome Sequencing Center for Infectious Disease"/>
            <person name="Wu L."/>
            <person name="Ma J."/>
        </authorList>
    </citation>
    <scope>NUCLEOTIDE SEQUENCE [LARGE SCALE GENOMIC DNA]</scope>
    <source>
        <strain evidence="5">CGMCC 4.7035</strain>
    </source>
</reference>
<keyword evidence="3" id="KW-0325">Glycoprotein</keyword>
<dbReference type="Proteomes" id="UP001595701">
    <property type="component" value="Unassembled WGS sequence"/>
</dbReference>
<evidence type="ECO:0000256" key="1">
    <source>
        <dbReference type="ARBA" id="ARBA00022729"/>
    </source>
</evidence>
<evidence type="ECO:0000313" key="5">
    <source>
        <dbReference type="Proteomes" id="UP001595701"/>
    </source>
</evidence>
<gene>
    <name evidence="4" type="ORF">ACFOZ0_27965</name>
</gene>
<dbReference type="RefSeq" id="WP_310773109.1">
    <property type="nucleotide sequence ID" value="NZ_JBHRWR010000022.1"/>
</dbReference>
<keyword evidence="2" id="KW-0677">Repeat</keyword>
<evidence type="ECO:0000256" key="3">
    <source>
        <dbReference type="ARBA" id="ARBA00023180"/>
    </source>
</evidence>
<dbReference type="InterPro" id="IPR028994">
    <property type="entry name" value="Integrin_alpha_N"/>
</dbReference>
<evidence type="ECO:0000256" key="2">
    <source>
        <dbReference type="ARBA" id="ARBA00022737"/>
    </source>
</evidence>
<dbReference type="Pfam" id="PF01839">
    <property type="entry name" value="FG-GAP"/>
    <property type="match status" value="1"/>
</dbReference>
<comment type="caution">
    <text evidence="4">The sequence shown here is derived from an EMBL/GenBank/DDBJ whole genome shotgun (WGS) entry which is preliminary data.</text>
</comment>
<protein>
    <submittedName>
        <fullName evidence="4">FG-GAP repeat protein</fullName>
    </submittedName>
</protein>
<organism evidence="4 5">
    <name type="scientific">Streptomyces yaanensis</name>
    <dbReference type="NCBI Taxonomy" id="1142239"/>
    <lineage>
        <taxon>Bacteria</taxon>
        <taxon>Bacillati</taxon>
        <taxon>Actinomycetota</taxon>
        <taxon>Actinomycetes</taxon>
        <taxon>Kitasatosporales</taxon>
        <taxon>Streptomycetaceae</taxon>
        <taxon>Streptomyces</taxon>
    </lineage>
</organism>
<keyword evidence="1" id="KW-0732">Signal</keyword>
<dbReference type="PROSITE" id="PS51470">
    <property type="entry name" value="FG_GAP"/>
    <property type="match status" value="1"/>
</dbReference>